<dbReference type="AlphaFoldDB" id="A0AA38R3Q0"/>
<dbReference type="PROSITE" id="PS00216">
    <property type="entry name" value="SUGAR_TRANSPORT_1"/>
    <property type="match status" value="1"/>
</dbReference>
<dbReference type="InterPro" id="IPR036259">
    <property type="entry name" value="MFS_trans_sf"/>
</dbReference>
<comment type="caution">
    <text evidence="7">The sequence shown here is derived from an EMBL/GenBank/DDBJ whole genome shotgun (WGS) entry which is preliminary data.</text>
</comment>
<dbReference type="GO" id="GO:0022857">
    <property type="term" value="F:transmembrane transporter activity"/>
    <property type="evidence" value="ECO:0007669"/>
    <property type="project" value="InterPro"/>
</dbReference>
<dbReference type="Gene3D" id="1.20.1250.20">
    <property type="entry name" value="MFS general substrate transporter like domains"/>
    <property type="match status" value="1"/>
</dbReference>
<feature type="transmembrane region" description="Helical" evidence="5">
    <location>
        <begin position="50"/>
        <end position="73"/>
    </location>
</feature>
<feature type="transmembrane region" description="Helical" evidence="5">
    <location>
        <begin position="515"/>
        <end position="534"/>
    </location>
</feature>
<keyword evidence="8" id="KW-1185">Reference proteome</keyword>
<dbReference type="Pfam" id="PF07690">
    <property type="entry name" value="MFS_1"/>
    <property type="match status" value="1"/>
</dbReference>
<feature type="transmembrane region" description="Helical" evidence="5">
    <location>
        <begin position="88"/>
        <end position="106"/>
    </location>
</feature>
<dbReference type="PANTHER" id="PTHR23501:SF94">
    <property type="entry name" value="MAJOR FACILITATOR SUPERFAMILY (MFS) PROFILE DOMAIN-CONTAINING PROTEIN"/>
    <property type="match status" value="1"/>
</dbReference>
<evidence type="ECO:0000259" key="6">
    <source>
        <dbReference type="PROSITE" id="PS50850"/>
    </source>
</evidence>
<dbReference type="SUPFAM" id="SSF103473">
    <property type="entry name" value="MFS general substrate transporter"/>
    <property type="match status" value="1"/>
</dbReference>
<feature type="transmembrane region" description="Helical" evidence="5">
    <location>
        <begin position="118"/>
        <end position="137"/>
    </location>
</feature>
<dbReference type="Proteomes" id="UP001174691">
    <property type="component" value="Unassembled WGS sequence"/>
</dbReference>
<feature type="transmembrane region" description="Helical" evidence="5">
    <location>
        <begin position="379"/>
        <end position="398"/>
    </location>
</feature>
<feature type="transmembrane region" description="Helical" evidence="5">
    <location>
        <begin position="308"/>
        <end position="333"/>
    </location>
</feature>
<dbReference type="PRINTS" id="PR01036">
    <property type="entry name" value="TCRTETB"/>
</dbReference>
<feature type="domain" description="Major facilitator superfamily (MFS) profile" evidence="6">
    <location>
        <begin position="52"/>
        <end position="539"/>
    </location>
</feature>
<dbReference type="InterPro" id="IPR020846">
    <property type="entry name" value="MFS_dom"/>
</dbReference>
<feature type="transmembrane region" description="Helical" evidence="5">
    <location>
        <begin position="404"/>
        <end position="429"/>
    </location>
</feature>
<gene>
    <name evidence="7" type="ORF">NKR19_g9361</name>
</gene>
<evidence type="ECO:0000313" key="8">
    <source>
        <dbReference type="Proteomes" id="UP001174691"/>
    </source>
</evidence>
<feature type="transmembrane region" description="Helical" evidence="5">
    <location>
        <begin position="177"/>
        <end position="195"/>
    </location>
</feature>
<sequence>MKSLDTIPNARAQFQRPADVDSLEMAEEGWAPAQEEHTDGTEWAPGKKEYAVMITIATVSLMVALDATILVPVLPTLATELGGTTSDAFWAGTSYLLTSAVFQPFIGAVSDLFGRKEMLLISLGFFTLGTLLCAPLAHNFTVLLAGRSLQGIGGGGIITMGQVIFADIIPLRQRPKYFSIVLAAWALGTVLGPLIGGLFVEGANWRWCFYINFPFCALGFVMVPLFVKLQTTESPFLSKLARVDWVGGFLFIGGMTSFLIGLSWAGVQYGWTSVQTLAPILLGVNAVVAAIAWEVFYAKEPFLRPWLFSSLSAVAAYACAFGQGFLLFCALYYVPLYFTAVKSHGPIVSGLDILTVTGFLLPGSIVVSFLTTRLGRFRWAVWLGWAVTSVATGLFLLFDIDTPTATWVTILAIFGLGNGMVLTSVNVAIQAISKAEDCGRAAAMYAFMRSLGMSVGVAVGGTTFQNIMSRKLRELGLPDAIAKNAEAFVERLWYLQEDDPVRIGALQAYVAGFHGVFWVMTGIALAALVVSLCIRRHSMNKPLGSHFTLRGGVAVPVQGEIAAAPTQETKSGHTSMTSSTISMWSSVSLQADNGQLRNEQQVTDQKPRSAKVESFMVGPGGMRVPIDPVLLSLPRQMLRTGGPLPEVPEAVYPATGPVPERKRISTILAPFS</sequence>
<dbReference type="PANTHER" id="PTHR23501">
    <property type="entry name" value="MAJOR FACILITATOR SUPERFAMILY"/>
    <property type="match status" value="1"/>
</dbReference>
<evidence type="ECO:0000313" key="7">
    <source>
        <dbReference type="EMBL" id="KAJ9132300.1"/>
    </source>
</evidence>
<proteinExistence type="predicted"/>
<dbReference type="InterPro" id="IPR011701">
    <property type="entry name" value="MFS"/>
</dbReference>
<dbReference type="GO" id="GO:0005886">
    <property type="term" value="C:plasma membrane"/>
    <property type="evidence" value="ECO:0007669"/>
    <property type="project" value="TreeGrafter"/>
</dbReference>
<reference evidence="7" key="1">
    <citation type="submission" date="2022-07" db="EMBL/GenBank/DDBJ databases">
        <title>Fungi with potential for degradation of polypropylene.</title>
        <authorList>
            <person name="Gostincar C."/>
        </authorList>
    </citation>
    <scope>NUCLEOTIDE SEQUENCE</scope>
    <source>
        <strain evidence="7">EXF-13287</strain>
    </source>
</reference>
<feature type="transmembrane region" description="Helical" evidence="5">
    <location>
        <begin position="441"/>
        <end position="464"/>
    </location>
</feature>
<feature type="transmembrane region" description="Helical" evidence="5">
    <location>
        <begin position="149"/>
        <end position="170"/>
    </location>
</feature>
<feature type="transmembrane region" description="Helical" evidence="5">
    <location>
        <begin position="277"/>
        <end position="296"/>
    </location>
</feature>
<keyword evidence="4 5" id="KW-0472">Membrane</keyword>
<keyword evidence="3 5" id="KW-1133">Transmembrane helix</keyword>
<evidence type="ECO:0000256" key="1">
    <source>
        <dbReference type="ARBA" id="ARBA00004141"/>
    </source>
</evidence>
<name>A0AA38R3Q0_9PEZI</name>
<evidence type="ECO:0000256" key="3">
    <source>
        <dbReference type="ARBA" id="ARBA00022989"/>
    </source>
</evidence>
<dbReference type="FunFam" id="1.20.1720.10:FF:000018">
    <property type="entry name" value="Putative MFS multidrug transporter"/>
    <property type="match status" value="1"/>
</dbReference>
<evidence type="ECO:0000256" key="2">
    <source>
        <dbReference type="ARBA" id="ARBA00022692"/>
    </source>
</evidence>
<evidence type="ECO:0000256" key="5">
    <source>
        <dbReference type="SAM" id="Phobius"/>
    </source>
</evidence>
<accession>A0AA38R3Q0</accession>
<feature type="transmembrane region" description="Helical" evidence="5">
    <location>
        <begin position="248"/>
        <end position="271"/>
    </location>
</feature>
<dbReference type="InterPro" id="IPR005829">
    <property type="entry name" value="Sugar_transporter_CS"/>
</dbReference>
<dbReference type="Gene3D" id="1.20.1720.10">
    <property type="entry name" value="Multidrug resistance protein D"/>
    <property type="match status" value="1"/>
</dbReference>
<organism evidence="7 8">
    <name type="scientific">Coniochaeta hoffmannii</name>
    <dbReference type="NCBI Taxonomy" id="91930"/>
    <lineage>
        <taxon>Eukaryota</taxon>
        <taxon>Fungi</taxon>
        <taxon>Dikarya</taxon>
        <taxon>Ascomycota</taxon>
        <taxon>Pezizomycotina</taxon>
        <taxon>Sordariomycetes</taxon>
        <taxon>Sordariomycetidae</taxon>
        <taxon>Coniochaetales</taxon>
        <taxon>Coniochaetaceae</taxon>
        <taxon>Coniochaeta</taxon>
    </lineage>
</organism>
<protein>
    <submittedName>
        <fullName evidence="7">MFS general substrate transporter</fullName>
    </submittedName>
</protein>
<dbReference type="PROSITE" id="PS50850">
    <property type="entry name" value="MFS"/>
    <property type="match status" value="1"/>
</dbReference>
<dbReference type="EMBL" id="JANBVN010000221">
    <property type="protein sequence ID" value="KAJ9132300.1"/>
    <property type="molecule type" value="Genomic_DNA"/>
</dbReference>
<feature type="transmembrane region" description="Helical" evidence="5">
    <location>
        <begin position="207"/>
        <end position="227"/>
    </location>
</feature>
<evidence type="ECO:0000256" key="4">
    <source>
        <dbReference type="ARBA" id="ARBA00023136"/>
    </source>
</evidence>
<keyword evidence="2 5" id="KW-0812">Transmembrane</keyword>
<feature type="transmembrane region" description="Helical" evidence="5">
    <location>
        <begin position="353"/>
        <end position="372"/>
    </location>
</feature>
<comment type="subcellular location">
    <subcellularLocation>
        <location evidence="1">Membrane</location>
        <topology evidence="1">Multi-pass membrane protein</topology>
    </subcellularLocation>
</comment>